<organism evidence="2 3">
    <name type="scientific">Campylobacter canadensis</name>
    <dbReference type="NCBI Taxonomy" id="449520"/>
    <lineage>
        <taxon>Bacteria</taxon>
        <taxon>Pseudomonadati</taxon>
        <taxon>Campylobacterota</taxon>
        <taxon>Epsilonproteobacteria</taxon>
        <taxon>Campylobacterales</taxon>
        <taxon>Campylobacteraceae</taxon>
        <taxon>Campylobacter</taxon>
    </lineage>
</organism>
<protein>
    <recommendedName>
        <fullName evidence="4">PilN domain-containing protein</fullName>
    </recommendedName>
</protein>
<reference evidence="2 3" key="1">
    <citation type="submission" date="2020-07" db="EMBL/GenBank/DDBJ databases">
        <title>Transfer of Campylobacter canadensis to the novel genus Avispirillum gen. nov., that also includes two novel species recovered from migratory waterfowl: Avispirillum anseris sp. nov. and Avispirillum brantae sp. nov.</title>
        <authorList>
            <person name="Miller W.G."/>
            <person name="Chapman M.H."/>
            <person name="Yee E."/>
            <person name="Inglis G.D."/>
        </authorList>
    </citation>
    <scope>NUCLEOTIDE SEQUENCE [LARGE SCALE GENOMIC DNA]</scope>
    <source>
        <strain evidence="2 3">L283</strain>
    </source>
</reference>
<gene>
    <name evidence="2" type="ORF">AVCANL283_06395</name>
</gene>
<keyword evidence="3" id="KW-1185">Reference proteome</keyword>
<proteinExistence type="predicted"/>
<evidence type="ECO:0000313" key="3">
    <source>
        <dbReference type="Proteomes" id="UP000786183"/>
    </source>
</evidence>
<keyword evidence="1" id="KW-1133">Transmembrane helix</keyword>
<dbReference type="Proteomes" id="UP000786183">
    <property type="component" value="Unassembled WGS sequence"/>
</dbReference>
<sequence>MIYSLKTPNLKPILNKFNKLCLIVFLSFVAFISFFNIYLFYKNIYYKNLESDYNQQSIQIQEKITQLREDINLKNKQLFLIKDSIANNEIMQQNIKNLFDLVPDNITLSEVRMDKNEVVIKGDTPTKELFNTLFYAPLKSIFNASTTNFVQKPNGWYNFVSVNLSDENLNE</sequence>
<accession>A0ABS7WUY5</accession>
<comment type="caution">
    <text evidence="2">The sequence shown here is derived from an EMBL/GenBank/DDBJ whole genome shotgun (WGS) entry which is preliminary data.</text>
</comment>
<evidence type="ECO:0008006" key="4">
    <source>
        <dbReference type="Google" id="ProtNLM"/>
    </source>
</evidence>
<name>A0ABS7WUY5_9BACT</name>
<feature type="transmembrane region" description="Helical" evidence="1">
    <location>
        <begin position="20"/>
        <end position="41"/>
    </location>
</feature>
<keyword evidence="1" id="KW-0472">Membrane</keyword>
<dbReference type="RefSeq" id="WP_172231966.1">
    <property type="nucleotide sequence ID" value="NZ_CP035946.1"/>
</dbReference>
<evidence type="ECO:0000313" key="2">
    <source>
        <dbReference type="EMBL" id="MBZ7987729.1"/>
    </source>
</evidence>
<keyword evidence="1" id="KW-0812">Transmembrane</keyword>
<evidence type="ECO:0000256" key="1">
    <source>
        <dbReference type="SAM" id="Phobius"/>
    </source>
</evidence>
<dbReference type="EMBL" id="JACGBB010000013">
    <property type="protein sequence ID" value="MBZ7987729.1"/>
    <property type="molecule type" value="Genomic_DNA"/>
</dbReference>